<dbReference type="Pfam" id="PF23843">
    <property type="entry name" value="DUF7210"/>
    <property type="match status" value="1"/>
</dbReference>
<keyword evidence="4" id="KW-1185">Reference proteome</keyword>
<evidence type="ECO:0000259" key="2">
    <source>
        <dbReference type="Pfam" id="PF23843"/>
    </source>
</evidence>
<dbReference type="InterPro" id="IPR055634">
    <property type="entry name" value="DUF7210"/>
</dbReference>
<proteinExistence type="predicted"/>
<gene>
    <name evidence="3" type="ORF">R2APBS1_2851</name>
</gene>
<feature type="compositionally biased region" description="Basic and acidic residues" evidence="1">
    <location>
        <begin position="1"/>
        <end position="14"/>
    </location>
</feature>
<dbReference type="KEGG" id="rhd:R2APBS1_2851"/>
<dbReference type="STRING" id="666685.R2APBS1_2851"/>
<feature type="region of interest" description="Disordered" evidence="1">
    <location>
        <begin position="1"/>
        <end position="21"/>
    </location>
</feature>
<organism evidence="3 4">
    <name type="scientific">Rhodanobacter denitrificans</name>
    <dbReference type="NCBI Taxonomy" id="666685"/>
    <lineage>
        <taxon>Bacteria</taxon>
        <taxon>Pseudomonadati</taxon>
        <taxon>Pseudomonadota</taxon>
        <taxon>Gammaproteobacteria</taxon>
        <taxon>Lysobacterales</taxon>
        <taxon>Rhodanobacteraceae</taxon>
        <taxon>Rhodanobacter</taxon>
    </lineage>
</organism>
<dbReference type="EMBL" id="CP003470">
    <property type="protein sequence ID" value="AGG89928.1"/>
    <property type="molecule type" value="Genomic_DNA"/>
</dbReference>
<dbReference type="HOGENOM" id="CLU_3065623_0_0_6"/>
<sequence length="53" mass="5759">MIVTLKKDHTHAGKDYPAGAEIDVPPHDAEWLAANEVIDPLPDTKRGPAAKEK</sequence>
<evidence type="ECO:0000256" key="1">
    <source>
        <dbReference type="SAM" id="MobiDB-lite"/>
    </source>
</evidence>
<evidence type="ECO:0000313" key="4">
    <source>
        <dbReference type="Proteomes" id="UP000011859"/>
    </source>
</evidence>
<evidence type="ECO:0000313" key="3">
    <source>
        <dbReference type="EMBL" id="AGG89928.1"/>
    </source>
</evidence>
<accession>M4NJR9</accession>
<dbReference type="AlphaFoldDB" id="M4NJR9"/>
<reference evidence="3 4" key="1">
    <citation type="submission" date="2012-04" db="EMBL/GenBank/DDBJ databases">
        <title>Complete genome of Rhodanobacter sp. 2APBS1.</title>
        <authorList>
            <consortium name="US DOE Joint Genome Institute"/>
            <person name="Huntemann M."/>
            <person name="Wei C.-L."/>
            <person name="Han J."/>
            <person name="Detter J.C."/>
            <person name="Han C."/>
            <person name="Tapia R."/>
            <person name="Munk A.C.C."/>
            <person name="Chen A."/>
            <person name="Krypides N."/>
            <person name="Mavromatis K."/>
            <person name="Markowitz V."/>
            <person name="Szeto E."/>
            <person name="Ivanova N."/>
            <person name="Mikhailova N."/>
            <person name="Ovchinnikova G."/>
            <person name="Pagani I."/>
            <person name="Pati A."/>
            <person name="Goodwin L."/>
            <person name="Peters L."/>
            <person name="Pitluck S."/>
            <person name="Woyke T."/>
            <person name="Prakash O."/>
            <person name="Elkins J."/>
            <person name="Brown S."/>
            <person name="Palumbo A."/>
            <person name="Hemme C."/>
            <person name="Zhou J."/>
            <person name="Watson D."/>
            <person name="Jardine P."/>
            <person name="Kostka J."/>
            <person name="Green S."/>
        </authorList>
    </citation>
    <scope>NUCLEOTIDE SEQUENCE [LARGE SCALE GENOMIC DNA]</scope>
    <source>
        <strain evidence="3 4">2APBS1</strain>
    </source>
</reference>
<protein>
    <recommendedName>
        <fullName evidence="2">DUF7210 domain-containing protein</fullName>
    </recommendedName>
</protein>
<name>M4NJR9_9GAMM</name>
<feature type="domain" description="DUF7210" evidence="2">
    <location>
        <begin position="1"/>
        <end position="38"/>
    </location>
</feature>
<dbReference type="Proteomes" id="UP000011859">
    <property type="component" value="Chromosome"/>
</dbReference>